<dbReference type="InterPro" id="IPR030385">
    <property type="entry name" value="G_IRG_dom"/>
</dbReference>
<evidence type="ECO:0000256" key="3">
    <source>
        <dbReference type="ARBA" id="ARBA00022801"/>
    </source>
</evidence>
<dbReference type="InterPro" id="IPR051515">
    <property type="entry name" value="IRG"/>
</dbReference>
<evidence type="ECO:0000313" key="6">
    <source>
        <dbReference type="Ensembl" id="ENSOMYP00000062773.2"/>
    </source>
</evidence>
<protein>
    <submittedName>
        <fullName evidence="6">Immunity-related GTPase family, e4</fullName>
    </submittedName>
</protein>
<reference evidence="6" key="2">
    <citation type="submission" date="2025-08" db="UniProtKB">
        <authorList>
            <consortium name="Ensembl"/>
        </authorList>
    </citation>
    <scope>IDENTIFICATION</scope>
</reference>
<organism evidence="6 7">
    <name type="scientific">Oncorhynchus mykiss</name>
    <name type="common">Rainbow trout</name>
    <name type="synonym">Salmo gairdneri</name>
    <dbReference type="NCBI Taxonomy" id="8022"/>
    <lineage>
        <taxon>Eukaryota</taxon>
        <taxon>Metazoa</taxon>
        <taxon>Chordata</taxon>
        <taxon>Craniata</taxon>
        <taxon>Vertebrata</taxon>
        <taxon>Euteleostomi</taxon>
        <taxon>Actinopterygii</taxon>
        <taxon>Neopterygii</taxon>
        <taxon>Teleostei</taxon>
        <taxon>Protacanthopterygii</taxon>
        <taxon>Salmoniformes</taxon>
        <taxon>Salmonidae</taxon>
        <taxon>Salmoninae</taxon>
        <taxon>Oncorhynchus</taxon>
    </lineage>
</organism>
<dbReference type="GO" id="GO:0016787">
    <property type="term" value="F:hydrolase activity"/>
    <property type="evidence" value="ECO:0007669"/>
    <property type="project" value="UniProtKB-KW"/>
</dbReference>
<sequence length="122" mass="13855">MDSSACDGCLCVINLNVTLNIAVTGEREQGGKKLELTKTTMKPIRYSHHTVPNVKFWDLPGTGTPNIKAKKFKENNIMLAKEIQNMKNMFYFVRSGIDNDSLLPQSLHNLWTRLRTCQQASR</sequence>
<comment type="similarity">
    <text evidence="1">Belongs to the TRAFAC class dynamin-like GTPase superfamily. IRG family.</text>
</comment>
<dbReference type="PANTHER" id="PTHR32341:SF10">
    <property type="entry name" value="INTERFERON-INDUCIBLE GTPASE 5"/>
    <property type="match status" value="1"/>
</dbReference>
<dbReference type="Pfam" id="PF05049">
    <property type="entry name" value="IIGP"/>
    <property type="match status" value="1"/>
</dbReference>
<feature type="domain" description="IRG-type G" evidence="5">
    <location>
        <begin position="1"/>
        <end position="122"/>
    </location>
</feature>
<evidence type="ECO:0000313" key="7">
    <source>
        <dbReference type="Proteomes" id="UP000694395"/>
    </source>
</evidence>
<keyword evidence="2" id="KW-0547">Nucleotide-binding</keyword>
<proteinExistence type="inferred from homology"/>
<name>A0A8C7VZN5_ONCMY</name>
<keyword evidence="4" id="KW-0342">GTP-binding</keyword>
<dbReference type="Proteomes" id="UP000694395">
    <property type="component" value="Chromosome 2"/>
</dbReference>
<dbReference type="PROSITE" id="PS51716">
    <property type="entry name" value="G_IRG"/>
    <property type="match status" value="1"/>
</dbReference>
<evidence type="ECO:0000259" key="5">
    <source>
        <dbReference type="PROSITE" id="PS51716"/>
    </source>
</evidence>
<dbReference type="GO" id="GO:0016020">
    <property type="term" value="C:membrane"/>
    <property type="evidence" value="ECO:0007669"/>
    <property type="project" value="InterPro"/>
</dbReference>
<keyword evidence="7" id="KW-1185">Reference proteome</keyword>
<dbReference type="InterPro" id="IPR027417">
    <property type="entry name" value="P-loop_NTPase"/>
</dbReference>
<dbReference type="Ensembl" id="ENSOMYT00000068356.2">
    <property type="protein sequence ID" value="ENSOMYP00000062773.2"/>
    <property type="gene ID" value="ENSOMYG00000029037.2"/>
</dbReference>
<keyword evidence="3" id="KW-0378">Hydrolase</keyword>
<accession>A0A8C7VZN5</accession>
<evidence type="ECO:0000256" key="2">
    <source>
        <dbReference type="ARBA" id="ARBA00022741"/>
    </source>
</evidence>
<dbReference type="AlphaFoldDB" id="A0A8C7VZN5"/>
<reference evidence="6" key="1">
    <citation type="submission" date="2020-07" db="EMBL/GenBank/DDBJ databases">
        <title>A long reads based de novo assembly of the rainbow trout Arlee double haploid line genome.</title>
        <authorList>
            <person name="Gao G."/>
            <person name="Palti Y."/>
        </authorList>
    </citation>
    <scope>NUCLEOTIDE SEQUENCE [LARGE SCALE GENOMIC DNA]</scope>
</reference>
<dbReference type="GeneTree" id="ENSGT00950000183007"/>
<dbReference type="Gene3D" id="3.40.50.300">
    <property type="entry name" value="P-loop containing nucleotide triphosphate hydrolases"/>
    <property type="match status" value="1"/>
</dbReference>
<evidence type="ECO:0000256" key="4">
    <source>
        <dbReference type="ARBA" id="ARBA00023134"/>
    </source>
</evidence>
<dbReference type="GO" id="GO:0005525">
    <property type="term" value="F:GTP binding"/>
    <property type="evidence" value="ECO:0007669"/>
    <property type="project" value="UniProtKB-KW"/>
</dbReference>
<dbReference type="InterPro" id="IPR007743">
    <property type="entry name" value="Immunity-related_GTPase-like"/>
</dbReference>
<reference evidence="6" key="3">
    <citation type="submission" date="2025-09" db="UniProtKB">
        <authorList>
            <consortium name="Ensembl"/>
        </authorList>
    </citation>
    <scope>IDENTIFICATION</scope>
</reference>
<dbReference type="PANTHER" id="PTHR32341">
    <property type="entry name" value="INTERFERON-INDUCIBLE GTPASE"/>
    <property type="match status" value="1"/>
</dbReference>
<evidence type="ECO:0000256" key="1">
    <source>
        <dbReference type="ARBA" id="ARBA00005429"/>
    </source>
</evidence>